<dbReference type="SUPFAM" id="SSF55681">
    <property type="entry name" value="Class II aaRS and biotin synthetases"/>
    <property type="match status" value="1"/>
</dbReference>
<comment type="similarity">
    <text evidence="1 7">Belongs to the class-II aminoacyl-tRNA synthetase family.</text>
</comment>
<evidence type="ECO:0000313" key="11">
    <source>
        <dbReference type="Proteomes" id="UP000192611"/>
    </source>
</evidence>
<proteinExistence type="inferred from homology"/>
<evidence type="ECO:0000256" key="2">
    <source>
        <dbReference type="ARBA" id="ARBA00022741"/>
    </source>
</evidence>
<dbReference type="EC" id="6.1.1.21" evidence="7"/>
<evidence type="ECO:0000256" key="4">
    <source>
        <dbReference type="ARBA" id="ARBA00022917"/>
    </source>
</evidence>
<reference evidence="11" key="1">
    <citation type="submission" date="2017-03" db="EMBL/GenBank/DDBJ databases">
        <title>Novel pathways for hydrocarbon cycling and metabolic interdependencies in hydrothermal sediment communities.</title>
        <authorList>
            <person name="Dombrowski N."/>
            <person name="Seitz K."/>
            <person name="Teske A."/>
            <person name="Baker B."/>
        </authorList>
    </citation>
    <scope>NUCLEOTIDE SEQUENCE [LARGE SCALE GENOMIC DNA]</scope>
</reference>
<dbReference type="GO" id="GO:0005737">
    <property type="term" value="C:cytoplasm"/>
    <property type="evidence" value="ECO:0007669"/>
    <property type="project" value="UniProtKB-SubCell"/>
</dbReference>
<keyword evidence="5 7" id="KW-0030">Aminoacyl-tRNA synthetase</keyword>
<dbReference type="Gene3D" id="3.40.50.800">
    <property type="entry name" value="Anticodon-binding domain"/>
    <property type="match status" value="1"/>
</dbReference>
<dbReference type="Gene3D" id="3.30.930.10">
    <property type="entry name" value="Bira Bifunctional Protein, Domain 2"/>
    <property type="match status" value="1"/>
</dbReference>
<comment type="caution">
    <text evidence="10">The sequence shown here is derived from an EMBL/GenBank/DDBJ whole genome shotgun (WGS) entry which is preliminary data.</text>
</comment>
<dbReference type="HAMAP" id="MF_00127">
    <property type="entry name" value="His_tRNA_synth"/>
    <property type="match status" value="1"/>
</dbReference>
<evidence type="ECO:0000256" key="5">
    <source>
        <dbReference type="ARBA" id="ARBA00023146"/>
    </source>
</evidence>
<dbReference type="Proteomes" id="UP000192611">
    <property type="component" value="Unassembled WGS sequence"/>
</dbReference>
<feature type="binding site" evidence="8">
    <location>
        <position position="129"/>
    </location>
    <ligand>
        <name>L-histidine</name>
        <dbReference type="ChEBI" id="CHEBI:57595"/>
    </ligand>
</feature>
<dbReference type="InterPro" id="IPR041715">
    <property type="entry name" value="HisRS-like_core"/>
</dbReference>
<evidence type="ECO:0000313" key="10">
    <source>
        <dbReference type="EMBL" id="OQX91354.1"/>
    </source>
</evidence>
<keyword evidence="7 10" id="KW-0436">Ligase</keyword>
<feature type="binding site" evidence="8">
    <location>
        <begin position="276"/>
        <end position="277"/>
    </location>
    <ligand>
        <name>L-histidine</name>
        <dbReference type="ChEBI" id="CHEBI:57595"/>
    </ligand>
</feature>
<dbReference type="PANTHER" id="PTHR11476:SF7">
    <property type="entry name" value="HISTIDINE--TRNA LIGASE"/>
    <property type="match status" value="1"/>
</dbReference>
<dbReference type="Pfam" id="PF03129">
    <property type="entry name" value="HGTP_anticodon"/>
    <property type="match status" value="1"/>
</dbReference>
<comment type="subcellular location">
    <subcellularLocation>
        <location evidence="7">Cytoplasm</location>
    </subcellularLocation>
</comment>
<dbReference type="InterPro" id="IPR045864">
    <property type="entry name" value="aa-tRNA-synth_II/BPL/LPL"/>
</dbReference>
<dbReference type="PANTHER" id="PTHR11476">
    <property type="entry name" value="HISTIDYL-TRNA SYNTHETASE"/>
    <property type="match status" value="1"/>
</dbReference>
<dbReference type="GO" id="GO:0004821">
    <property type="term" value="F:histidine-tRNA ligase activity"/>
    <property type="evidence" value="ECO:0007669"/>
    <property type="project" value="UniProtKB-UniRule"/>
</dbReference>
<dbReference type="EMBL" id="NATQ01000001">
    <property type="protein sequence ID" value="OQX91354.1"/>
    <property type="molecule type" value="Genomic_DNA"/>
</dbReference>
<comment type="subunit">
    <text evidence="7">Homodimer.</text>
</comment>
<dbReference type="Pfam" id="PF13393">
    <property type="entry name" value="tRNA-synt_His"/>
    <property type="match status" value="1"/>
</dbReference>
<dbReference type="InterPro" id="IPR006195">
    <property type="entry name" value="aa-tRNA-synth_II"/>
</dbReference>
<evidence type="ECO:0000256" key="3">
    <source>
        <dbReference type="ARBA" id="ARBA00022840"/>
    </source>
</evidence>
<dbReference type="InterPro" id="IPR015807">
    <property type="entry name" value="His-tRNA-ligase"/>
</dbReference>
<protein>
    <recommendedName>
        <fullName evidence="7">Histidine--tRNA ligase</fullName>
        <ecNumber evidence="7">6.1.1.21</ecNumber>
    </recommendedName>
    <alternativeName>
        <fullName evidence="7">Histidyl-tRNA synthetase</fullName>
        <shortName evidence="7">HisRS</shortName>
    </alternativeName>
</protein>
<dbReference type="PROSITE" id="PS50862">
    <property type="entry name" value="AA_TRNA_LIGASE_II"/>
    <property type="match status" value="1"/>
</dbReference>
<dbReference type="InterPro" id="IPR036621">
    <property type="entry name" value="Anticodon-bd_dom_sf"/>
</dbReference>
<dbReference type="PIRSF" id="PIRSF001549">
    <property type="entry name" value="His-tRNA_synth"/>
    <property type="match status" value="1"/>
</dbReference>
<keyword evidence="4 7" id="KW-0648">Protein biosynthesis</keyword>
<dbReference type="CDD" id="cd00773">
    <property type="entry name" value="HisRS-like_core"/>
    <property type="match status" value="1"/>
</dbReference>
<evidence type="ECO:0000256" key="7">
    <source>
        <dbReference type="HAMAP-Rule" id="MF_00127"/>
    </source>
</evidence>
<dbReference type="InterPro" id="IPR004516">
    <property type="entry name" value="HisRS/HisZ"/>
</dbReference>
<dbReference type="GO" id="GO:0005524">
    <property type="term" value="F:ATP binding"/>
    <property type="evidence" value="ECO:0007669"/>
    <property type="project" value="UniProtKB-UniRule"/>
</dbReference>
<comment type="catalytic activity">
    <reaction evidence="6 7">
        <text>tRNA(His) + L-histidine + ATP = L-histidyl-tRNA(His) + AMP + diphosphate + H(+)</text>
        <dbReference type="Rhea" id="RHEA:17313"/>
        <dbReference type="Rhea" id="RHEA-COMP:9665"/>
        <dbReference type="Rhea" id="RHEA-COMP:9689"/>
        <dbReference type="ChEBI" id="CHEBI:15378"/>
        <dbReference type="ChEBI" id="CHEBI:30616"/>
        <dbReference type="ChEBI" id="CHEBI:33019"/>
        <dbReference type="ChEBI" id="CHEBI:57595"/>
        <dbReference type="ChEBI" id="CHEBI:78442"/>
        <dbReference type="ChEBI" id="CHEBI:78527"/>
        <dbReference type="ChEBI" id="CHEBI:456215"/>
        <dbReference type="EC" id="6.1.1.21"/>
    </reaction>
</comment>
<organism evidence="10 11">
    <name type="scientific">Candidatus Coatesbacteria bacterium 4484_99</name>
    <dbReference type="NCBI Taxonomy" id="1970774"/>
    <lineage>
        <taxon>Bacteria</taxon>
        <taxon>Candidatus Coatesiibacteriota</taxon>
    </lineage>
</organism>
<sequence>MTGRIEPRLLKGFRDIDPTAMERRVYILNKIEKVFRLHSFAPLFTPTLEYLDILKGKMGEEADKLLFSFTDIGGREVGLRYEFTISLARYVAMNPNIRFPFKRYQIGSVFRAEKPQKGRFREFTQCDFDIVGSSSPIADAEIISVMYDVLNELCISEFKILMNDRRLLFSILEKLGVMKDMLLKASRLLDKIDRVGKEGVIKLLEEHKLLNESIKKFIEMSEPTTAYRDVMEEFSKMIDITKEVEEFTELMMTVNQMTGNDKRIVYSPALARGLDYYTGPVFEVVVEGVGLGSIAGGGRYDNMIGIFSGRDIPATGSSFGLDRLEEVLEKKNLFPSELGRPYCLVTIFGDETVKYSLDFYRQLHKEKIPAEIYLKPKNIGKQIGYADSRGFRYTVIIGPEEAGADKVKVKDMRTGEEKVLDKDGATEFLKEGL</sequence>
<dbReference type="InterPro" id="IPR004154">
    <property type="entry name" value="Anticodon-bd"/>
</dbReference>
<evidence type="ECO:0000256" key="1">
    <source>
        <dbReference type="ARBA" id="ARBA00008226"/>
    </source>
</evidence>
<dbReference type="SUPFAM" id="SSF52954">
    <property type="entry name" value="Class II aaRS ABD-related"/>
    <property type="match status" value="1"/>
</dbReference>
<evidence type="ECO:0000256" key="8">
    <source>
        <dbReference type="PIRSR" id="PIRSR001549-1"/>
    </source>
</evidence>
<keyword evidence="7" id="KW-0963">Cytoplasm</keyword>
<feature type="domain" description="Aminoacyl-transfer RNA synthetases class-II family profile" evidence="9">
    <location>
        <begin position="27"/>
        <end position="341"/>
    </location>
</feature>
<accession>A0A1W9S3G4</accession>
<feature type="binding site" evidence="8">
    <location>
        <position position="125"/>
    </location>
    <ligand>
        <name>L-histidine</name>
        <dbReference type="ChEBI" id="CHEBI:57595"/>
    </ligand>
</feature>
<feature type="binding site" evidence="8">
    <location>
        <position position="272"/>
    </location>
    <ligand>
        <name>L-histidine</name>
        <dbReference type="ChEBI" id="CHEBI:57595"/>
    </ligand>
</feature>
<name>A0A1W9S3G4_9BACT</name>
<evidence type="ECO:0000256" key="6">
    <source>
        <dbReference type="ARBA" id="ARBA00047639"/>
    </source>
</evidence>
<gene>
    <name evidence="7" type="primary">hisS</name>
    <name evidence="10" type="ORF">B6D57_00080</name>
</gene>
<dbReference type="GO" id="GO:0006427">
    <property type="term" value="P:histidyl-tRNA aminoacylation"/>
    <property type="evidence" value="ECO:0007669"/>
    <property type="project" value="UniProtKB-UniRule"/>
</dbReference>
<keyword evidence="2 7" id="KW-0547">Nucleotide-binding</keyword>
<keyword evidence="3 7" id="KW-0067">ATP-binding</keyword>
<evidence type="ECO:0000259" key="9">
    <source>
        <dbReference type="PROSITE" id="PS50862"/>
    </source>
</evidence>
<dbReference type="NCBIfam" id="TIGR00442">
    <property type="entry name" value="hisS"/>
    <property type="match status" value="1"/>
</dbReference>
<dbReference type="AlphaFoldDB" id="A0A1W9S3G4"/>
<feature type="binding site" evidence="8">
    <location>
        <begin position="82"/>
        <end position="84"/>
    </location>
    <ligand>
        <name>L-histidine</name>
        <dbReference type="ChEBI" id="CHEBI:57595"/>
    </ligand>
</feature>
<feature type="binding site" evidence="8">
    <location>
        <position position="111"/>
    </location>
    <ligand>
        <name>L-histidine</name>
        <dbReference type="ChEBI" id="CHEBI:57595"/>
    </ligand>
</feature>